<dbReference type="AlphaFoldDB" id="A0A2N3N7S7"/>
<protein>
    <recommendedName>
        <fullName evidence="5">Methyltransferase domain-containing protein</fullName>
    </recommendedName>
</protein>
<dbReference type="CDD" id="cd02440">
    <property type="entry name" value="AdoMet_MTases"/>
    <property type="match status" value="1"/>
</dbReference>
<dbReference type="VEuPathDB" id="FungiDB:jhhlp_004896"/>
<reference evidence="3 4" key="1">
    <citation type="journal article" date="2017" name="G3 (Bethesda)">
        <title>First Draft Genome Sequence of the Pathogenic Fungus Lomentospora prolificans (Formerly Scedosporium prolificans).</title>
        <authorList>
            <person name="Luo R."/>
            <person name="Zimin A."/>
            <person name="Workman R."/>
            <person name="Fan Y."/>
            <person name="Pertea G."/>
            <person name="Grossman N."/>
            <person name="Wear M.P."/>
            <person name="Jia B."/>
            <person name="Miller H."/>
            <person name="Casadevall A."/>
            <person name="Timp W."/>
            <person name="Zhang S.X."/>
            <person name="Salzberg S.L."/>
        </authorList>
    </citation>
    <scope>NUCLEOTIDE SEQUENCE [LARGE SCALE GENOMIC DNA]</scope>
    <source>
        <strain evidence="3 4">JHH-5317</strain>
    </source>
</reference>
<evidence type="ECO:0000256" key="2">
    <source>
        <dbReference type="SAM" id="MobiDB-lite"/>
    </source>
</evidence>
<dbReference type="InParanoid" id="A0A2N3N7S7"/>
<feature type="compositionally biased region" description="Basic and acidic residues" evidence="2">
    <location>
        <begin position="1"/>
        <end position="11"/>
    </location>
</feature>
<sequence>MAGTDSPREDAVDPTQDFDEPFGEEYVGAYYTFVAESIDLARFIDAFSRRSAESTASLTESIYEYRTIHGRTFQASKTTEYWAPNDEKQNEALDVTSVPTSLRTPDPYAADPFSRSHHYLTLLQDDKLFLAPIGDDPQRILDIGTGTGIWAMYESSPSPPCLPPLLETNLTPPPRDVADEYPSAEVIGTDISPIQPSWVPPNCRFQIDDAQLPWTWPPSTFDYIHIRNLHGSIADWPALYAQCFTHLVPGGWVEDLEFDIRTQSDEVGPDHVYNQWNRLFAECGERMGRTFQISHKMRQYIPEAGFVDVVEKKWKVPIGGWSEDPKLKRVGLYTLLFLDESLTGFALFMLQEIMGWKIEEIHALVAKMRRALRQWRELRPYYEV</sequence>
<gene>
    <name evidence="3" type="ORF">jhhlp_004896</name>
</gene>
<name>A0A2N3N7S7_9PEZI</name>
<evidence type="ECO:0000256" key="1">
    <source>
        <dbReference type="ARBA" id="ARBA00038158"/>
    </source>
</evidence>
<dbReference type="EMBL" id="NLAX01000095">
    <property type="protein sequence ID" value="PKS08511.1"/>
    <property type="molecule type" value="Genomic_DNA"/>
</dbReference>
<dbReference type="PANTHER" id="PTHR43591:SF10">
    <property type="entry name" value="ABC TRANSMEMBRANE TYPE-1 DOMAIN-CONTAINING PROTEIN-RELATED"/>
    <property type="match status" value="1"/>
</dbReference>
<evidence type="ECO:0000313" key="3">
    <source>
        <dbReference type="EMBL" id="PKS08511.1"/>
    </source>
</evidence>
<proteinExistence type="inferred from homology"/>
<dbReference type="GO" id="GO:0008168">
    <property type="term" value="F:methyltransferase activity"/>
    <property type="evidence" value="ECO:0007669"/>
    <property type="project" value="TreeGrafter"/>
</dbReference>
<keyword evidence="4" id="KW-1185">Reference proteome</keyword>
<organism evidence="3 4">
    <name type="scientific">Lomentospora prolificans</name>
    <dbReference type="NCBI Taxonomy" id="41688"/>
    <lineage>
        <taxon>Eukaryota</taxon>
        <taxon>Fungi</taxon>
        <taxon>Dikarya</taxon>
        <taxon>Ascomycota</taxon>
        <taxon>Pezizomycotina</taxon>
        <taxon>Sordariomycetes</taxon>
        <taxon>Hypocreomycetidae</taxon>
        <taxon>Microascales</taxon>
        <taxon>Microascaceae</taxon>
        <taxon>Lomentospora</taxon>
    </lineage>
</organism>
<feature type="region of interest" description="Disordered" evidence="2">
    <location>
        <begin position="1"/>
        <end position="20"/>
    </location>
</feature>
<dbReference type="STRING" id="41688.A0A2N3N7S7"/>
<dbReference type="Gene3D" id="3.40.50.150">
    <property type="entry name" value="Vaccinia Virus protein VP39"/>
    <property type="match status" value="1"/>
</dbReference>
<comment type="similarity">
    <text evidence="1">Belongs to the methyltransferase superfamily. LaeA methyltransferase family.</text>
</comment>
<dbReference type="SUPFAM" id="SSF53335">
    <property type="entry name" value="S-adenosyl-L-methionine-dependent methyltransferases"/>
    <property type="match status" value="1"/>
</dbReference>
<dbReference type="Pfam" id="PF13489">
    <property type="entry name" value="Methyltransf_23"/>
    <property type="match status" value="1"/>
</dbReference>
<accession>A0A2N3N7S7</accession>
<evidence type="ECO:0000313" key="4">
    <source>
        <dbReference type="Proteomes" id="UP000233524"/>
    </source>
</evidence>
<evidence type="ECO:0008006" key="5">
    <source>
        <dbReference type="Google" id="ProtNLM"/>
    </source>
</evidence>
<dbReference type="PANTHER" id="PTHR43591">
    <property type="entry name" value="METHYLTRANSFERASE"/>
    <property type="match status" value="1"/>
</dbReference>
<comment type="caution">
    <text evidence="3">The sequence shown here is derived from an EMBL/GenBank/DDBJ whole genome shotgun (WGS) entry which is preliminary data.</text>
</comment>
<dbReference type="InterPro" id="IPR029063">
    <property type="entry name" value="SAM-dependent_MTases_sf"/>
</dbReference>
<dbReference type="Proteomes" id="UP000233524">
    <property type="component" value="Unassembled WGS sequence"/>
</dbReference>
<dbReference type="OrthoDB" id="2013972at2759"/>